<protein>
    <submittedName>
        <fullName evidence="1">Uncharacterized protein</fullName>
    </submittedName>
</protein>
<dbReference type="EMBL" id="BAFO02000037">
    <property type="protein sequence ID" value="GAD87814.1"/>
    <property type="molecule type" value="Genomic_DNA"/>
</dbReference>
<dbReference type="AlphaFoldDB" id="U5ERP4"/>
<name>U5ERP4_NOCAS</name>
<keyword evidence="2" id="KW-1185">Reference proteome</keyword>
<organism evidence="1 2">
    <name type="scientific">Nocardia asteroides NBRC 15531</name>
    <dbReference type="NCBI Taxonomy" id="1110697"/>
    <lineage>
        <taxon>Bacteria</taxon>
        <taxon>Bacillati</taxon>
        <taxon>Actinomycetota</taxon>
        <taxon>Actinomycetes</taxon>
        <taxon>Mycobacteriales</taxon>
        <taxon>Nocardiaceae</taxon>
        <taxon>Nocardia</taxon>
    </lineage>
</organism>
<evidence type="ECO:0000313" key="1">
    <source>
        <dbReference type="EMBL" id="GAD87814.1"/>
    </source>
</evidence>
<accession>U5ERP4</accession>
<dbReference type="eggNOG" id="ENOG5031EHC">
    <property type="taxonomic scope" value="Bacteria"/>
</dbReference>
<dbReference type="GeneID" id="91515447"/>
<sequence>MRKIVGIEPFLAERAGLLTEGNRLAAEYKRLGATEEGFAAYRGFSALHARYQELLPDIVVSRCPFTAQLVYWPLDTVDVDGWFWNARNPVRRTDPVPHTWLLMGGAMRLDGPPAPAPFDRWVGPDVPYVYAEALDHPEMRAVISEVRVGPHTGWPITYHCSVHRPRGLALEPVWGSEHYDVAAAPRRYAAWDDNWHMNTPDFDLRPWLDSGKLLWIAPGDTTATLRTGSTDCPYLDLPGTRKYNPQF</sequence>
<proteinExistence type="predicted"/>
<dbReference type="RefSeq" id="WP_019045336.1">
    <property type="nucleotide sequence ID" value="NZ_BAFO02000037.1"/>
</dbReference>
<gene>
    <name evidence="1" type="ORF">NCAST_37_01240</name>
</gene>
<dbReference type="OrthoDB" id="4522767at2"/>
<dbReference type="STRING" id="1824.SAMN05444423_10379"/>
<reference evidence="1 2" key="1">
    <citation type="journal article" date="2014" name="BMC Genomics">
        <title>Genome based analysis of type-I polyketide synthase and nonribosomal peptide synthetase gene clusters in seven strains of five representative Nocardia species.</title>
        <authorList>
            <person name="Komaki H."/>
            <person name="Ichikawa N."/>
            <person name="Hosoyama A."/>
            <person name="Takahashi-Nakaguchi A."/>
            <person name="Matsuzawa T."/>
            <person name="Suzuki K."/>
            <person name="Fujita N."/>
            <person name="Gonoi T."/>
        </authorList>
    </citation>
    <scope>NUCLEOTIDE SEQUENCE [LARGE SCALE GENOMIC DNA]</scope>
    <source>
        <strain evidence="1 2">NBRC 15531</strain>
    </source>
</reference>
<evidence type="ECO:0000313" key="2">
    <source>
        <dbReference type="Proteomes" id="UP000017048"/>
    </source>
</evidence>
<comment type="caution">
    <text evidence="1">The sequence shown here is derived from an EMBL/GenBank/DDBJ whole genome shotgun (WGS) entry which is preliminary data.</text>
</comment>
<dbReference type="Proteomes" id="UP000017048">
    <property type="component" value="Unassembled WGS sequence"/>
</dbReference>